<name>A0A165NXB4_EXIGL</name>
<dbReference type="EMBL" id="KV425894">
    <property type="protein sequence ID" value="KZW01354.1"/>
    <property type="molecule type" value="Genomic_DNA"/>
</dbReference>
<evidence type="ECO:0000313" key="1">
    <source>
        <dbReference type="EMBL" id="KZW01354.1"/>
    </source>
</evidence>
<dbReference type="Proteomes" id="UP000077266">
    <property type="component" value="Unassembled WGS sequence"/>
</dbReference>
<evidence type="ECO:0008006" key="3">
    <source>
        <dbReference type="Google" id="ProtNLM"/>
    </source>
</evidence>
<proteinExistence type="predicted"/>
<keyword evidence="2" id="KW-1185">Reference proteome</keyword>
<sequence length="426" mass="48662">MTLEIPSMRDHQHPYYYARNVSIYFDYDRQTPWTKATDLINYSMTCRSIRAMCMPPLFASIVWSASQDPDPVVTKGLSPYVRAVRILYPSHFKRDAYLAFLAQFPNVRELHVDRLGTTPFEAHSLDWAFVSCPIEVMVLTISGASTLYLPPGLALPPLREFTVIAPRRMALLSQLSVHLLRMENSALEYVLGSLRDSLEVLRVPGDAMRLSFLGAAHWPRLTRFALFGGHPFADASWSDVLSVMPVLQSFILDTAYIQPAPPVYLWPPPDVDVEGVTRRSLNIANLRGLVLSSPRPRDRVFALLPPTLIELALRDTPRYDRERTAPRGSAYDLIVRLQPDPPVYDRYLLSSRGALDIFTVLRGDALLRLELVVRADAFEMRMLVQVAETCPRLRIFEYHRYRDVPDTWEWDRRNLQPGDGVQIVSH</sequence>
<dbReference type="OrthoDB" id="3270220at2759"/>
<reference evidence="1 2" key="1">
    <citation type="journal article" date="2016" name="Mol. Biol. Evol.">
        <title>Comparative Genomics of Early-Diverging Mushroom-Forming Fungi Provides Insights into the Origins of Lignocellulose Decay Capabilities.</title>
        <authorList>
            <person name="Nagy L.G."/>
            <person name="Riley R."/>
            <person name="Tritt A."/>
            <person name="Adam C."/>
            <person name="Daum C."/>
            <person name="Floudas D."/>
            <person name="Sun H."/>
            <person name="Yadav J.S."/>
            <person name="Pangilinan J."/>
            <person name="Larsson K.H."/>
            <person name="Matsuura K."/>
            <person name="Barry K."/>
            <person name="Labutti K."/>
            <person name="Kuo R."/>
            <person name="Ohm R.A."/>
            <person name="Bhattacharya S.S."/>
            <person name="Shirouzu T."/>
            <person name="Yoshinaga Y."/>
            <person name="Martin F.M."/>
            <person name="Grigoriev I.V."/>
            <person name="Hibbett D.S."/>
        </authorList>
    </citation>
    <scope>NUCLEOTIDE SEQUENCE [LARGE SCALE GENOMIC DNA]</scope>
    <source>
        <strain evidence="1 2">HHB12029</strain>
    </source>
</reference>
<organism evidence="1 2">
    <name type="scientific">Exidia glandulosa HHB12029</name>
    <dbReference type="NCBI Taxonomy" id="1314781"/>
    <lineage>
        <taxon>Eukaryota</taxon>
        <taxon>Fungi</taxon>
        <taxon>Dikarya</taxon>
        <taxon>Basidiomycota</taxon>
        <taxon>Agaricomycotina</taxon>
        <taxon>Agaricomycetes</taxon>
        <taxon>Auriculariales</taxon>
        <taxon>Exidiaceae</taxon>
        <taxon>Exidia</taxon>
    </lineage>
</organism>
<protein>
    <recommendedName>
        <fullName evidence="3">F-box domain-containing protein</fullName>
    </recommendedName>
</protein>
<accession>A0A165NXB4</accession>
<evidence type="ECO:0000313" key="2">
    <source>
        <dbReference type="Proteomes" id="UP000077266"/>
    </source>
</evidence>
<dbReference type="InParanoid" id="A0A165NXB4"/>
<dbReference type="AlphaFoldDB" id="A0A165NXB4"/>
<gene>
    <name evidence="1" type="ORF">EXIGLDRAFT_692852</name>
</gene>